<dbReference type="Proteomes" id="UP000005824">
    <property type="component" value="Unassembled WGS sequence"/>
</dbReference>
<gene>
    <name evidence="1" type="ORF">CfE428DRAFT_2144</name>
</gene>
<comment type="caution">
    <text evidence="1">The sequence shown here is derived from an EMBL/GenBank/DDBJ whole genome shotgun (WGS) entry which is preliminary data.</text>
</comment>
<accession>B4CZQ6</accession>
<evidence type="ECO:0000313" key="2">
    <source>
        <dbReference type="Proteomes" id="UP000005824"/>
    </source>
</evidence>
<sequence length="94" mass="10787">MDTVTGQKVLLILNKIANDPDVYARFAYEWLPLGSSSGVQRFRVKVSQEFVLKPLIDDRHHYKLLDVDDKEARIGLPTGEMYTVKPDPRRSAEK</sequence>
<protein>
    <submittedName>
        <fullName evidence="1">Uncharacterized protein</fullName>
    </submittedName>
</protein>
<name>B4CZQ6_9BACT</name>
<proteinExistence type="predicted"/>
<evidence type="ECO:0000313" key="1">
    <source>
        <dbReference type="EMBL" id="EDY20220.1"/>
    </source>
</evidence>
<dbReference type="InParanoid" id="B4CZQ6"/>
<keyword evidence="2" id="KW-1185">Reference proteome</keyword>
<reference evidence="1 2" key="1">
    <citation type="journal article" date="2011" name="J. Bacteriol.">
        <title>Genome sequence of Chthoniobacter flavus Ellin428, an aerobic heterotrophic soil bacterium.</title>
        <authorList>
            <person name="Kant R."/>
            <person name="van Passel M.W."/>
            <person name="Palva A."/>
            <person name="Lucas S."/>
            <person name="Lapidus A."/>
            <person name="Glavina Del Rio T."/>
            <person name="Dalin E."/>
            <person name="Tice H."/>
            <person name="Bruce D."/>
            <person name="Goodwin L."/>
            <person name="Pitluck S."/>
            <person name="Larimer F.W."/>
            <person name="Land M.L."/>
            <person name="Hauser L."/>
            <person name="Sangwan P."/>
            <person name="de Vos W.M."/>
            <person name="Janssen P.H."/>
            <person name="Smidt H."/>
        </authorList>
    </citation>
    <scope>NUCLEOTIDE SEQUENCE [LARGE SCALE GENOMIC DNA]</scope>
    <source>
        <strain evidence="1 2">Ellin428</strain>
    </source>
</reference>
<dbReference type="EMBL" id="ABVL01000005">
    <property type="protein sequence ID" value="EDY20220.1"/>
    <property type="molecule type" value="Genomic_DNA"/>
</dbReference>
<dbReference type="RefSeq" id="WP_006979469.1">
    <property type="nucleotide sequence ID" value="NZ_ABVL01000005.1"/>
</dbReference>
<dbReference type="STRING" id="497964.CfE428DRAFT_2144"/>
<dbReference type="AlphaFoldDB" id="B4CZQ6"/>
<organism evidence="1 2">
    <name type="scientific">Chthoniobacter flavus Ellin428</name>
    <dbReference type="NCBI Taxonomy" id="497964"/>
    <lineage>
        <taxon>Bacteria</taxon>
        <taxon>Pseudomonadati</taxon>
        <taxon>Verrucomicrobiota</taxon>
        <taxon>Spartobacteria</taxon>
        <taxon>Chthoniobacterales</taxon>
        <taxon>Chthoniobacteraceae</taxon>
        <taxon>Chthoniobacter</taxon>
    </lineage>
</organism>